<evidence type="ECO:0000256" key="10">
    <source>
        <dbReference type="SAM" id="SignalP"/>
    </source>
</evidence>
<feature type="disulfide bond" evidence="8">
    <location>
        <begin position="969"/>
        <end position="981"/>
    </location>
</feature>
<feature type="disulfide bond" evidence="8">
    <location>
        <begin position="990"/>
        <end position="999"/>
    </location>
</feature>
<dbReference type="InterPro" id="IPR050440">
    <property type="entry name" value="Laminin/Netrin_ECM"/>
</dbReference>
<dbReference type="PRINTS" id="PR00011">
    <property type="entry name" value="EGFLAMININ"/>
</dbReference>
<keyword evidence="3 10" id="KW-0732">Signal</keyword>
<feature type="domain" description="Laminin EGF-like" evidence="11">
    <location>
        <begin position="334"/>
        <end position="389"/>
    </location>
</feature>
<feature type="disulfide bond" evidence="8">
    <location>
        <begin position="390"/>
        <end position="402"/>
    </location>
</feature>
<protein>
    <submittedName>
        <fullName evidence="14">(pine wood nematode) hypothetical protein</fullName>
    </submittedName>
</protein>
<dbReference type="FunFam" id="2.10.25.10:FF:000105">
    <property type="entry name" value="laminin subunit gamma-1"/>
    <property type="match status" value="1"/>
</dbReference>
<dbReference type="SMART" id="SM00181">
    <property type="entry name" value="EGF"/>
    <property type="match status" value="6"/>
</dbReference>
<feature type="disulfide bond" evidence="8">
    <location>
        <begin position="731"/>
        <end position="740"/>
    </location>
</feature>
<dbReference type="SMART" id="SM00136">
    <property type="entry name" value="LamNT"/>
    <property type="match status" value="1"/>
</dbReference>
<evidence type="ECO:0000256" key="1">
    <source>
        <dbReference type="ARBA" id="ARBA00004613"/>
    </source>
</evidence>
<reference evidence="14" key="1">
    <citation type="submission" date="2020-09" db="EMBL/GenBank/DDBJ databases">
        <authorList>
            <person name="Kikuchi T."/>
        </authorList>
    </citation>
    <scope>NUCLEOTIDE SEQUENCE</scope>
    <source>
        <strain evidence="14">Ka4C1</strain>
    </source>
</reference>
<dbReference type="InterPro" id="IPR000034">
    <property type="entry name" value="Laminin_IV"/>
</dbReference>
<keyword evidence="5 8" id="KW-1015">Disulfide bond</keyword>
<dbReference type="OrthoDB" id="5984158at2759"/>
<feature type="domain" description="Laminin IV type A" evidence="12">
    <location>
        <begin position="513"/>
        <end position="677"/>
    </location>
</feature>
<evidence type="ECO:0000259" key="11">
    <source>
        <dbReference type="PROSITE" id="PS50027"/>
    </source>
</evidence>
<organism evidence="14 15">
    <name type="scientific">Bursaphelenchus xylophilus</name>
    <name type="common">Pinewood nematode worm</name>
    <name type="synonym">Aphelenchoides xylophilus</name>
    <dbReference type="NCBI Taxonomy" id="6326"/>
    <lineage>
        <taxon>Eukaryota</taxon>
        <taxon>Metazoa</taxon>
        <taxon>Ecdysozoa</taxon>
        <taxon>Nematoda</taxon>
        <taxon>Chromadorea</taxon>
        <taxon>Rhabditida</taxon>
        <taxon>Tylenchina</taxon>
        <taxon>Tylenchomorpha</taxon>
        <taxon>Aphelenchoidea</taxon>
        <taxon>Aphelenchoididae</taxon>
        <taxon>Bursaphelenchus</taxon>
    </lineage>
</organism>
<feature type="domain" description="Laminin EGF-like" evidence="11">
    <location>
        <begin position="437"/>
        <end position="487"/>
    </location>
</feature>
<dbReference type="PROSITE" id="PS50027">
    <property type="entry name" value="EGF_LAM_2"/>
    <property type="match status" value="7"/>
</dbReference>
<evidence type="ECO:0000256" key="2">
    <source>
        <dbReference type="ARBA" id="ARBA00022525"/>
    </source>
</evidence>
<evidence type="ECO:0000259" key="12">
    <source>
        <dbReference type="PROSITE" id="PS51115"/>
    </source>
</evidence>
<feature type="disulfide bond" evidence="8">
    <location>
        <begin position="923"/>
        <end position="940"/>
    </location>
</feature>
<dbReference type="Pfam" id="PF00055">
    <property type="entry name" value="Laminin_N"/>
    <property type="match status" value="1"/>
</dbReference>
<dbReference type="PANTHER" id="PTHR10574:SF435">
    <property type="entry name" value="LAMININ SUBUNIT GAMMA-1"/>
    <property type="match status" value="1"/>
</dbReference>
<dbReference type="PROSITE" id="PS51115">
    <property type="entry name" value="LAMININ_IVA"/>
    <property type="match status" value="1"/>
</dbReference>
<evidence type="ECO:0000259" key="13">
    <source>
        <dbReference type="PROSITE" id="PS51117"/>
    </source>
</evidence>
<evidence type="ECO:0000256" key="5">
    <source>
        <dbReference type="ARBA" id="ARBA00023157"/>
    </source>
</evidence>
<keyword evidence="15" id="KW-1185">Reference proteome</keyword>
<dbReference type="Proteomes" id="UP000659654">
    <property type="component" value="Unassembled WGS sequence"/>
</dbReference>
<dbReference type="CDD" id="cd00055">
    <property type="entry name" value="EGF_Lam"/>
    <property type="match status" value="10"/>
</dbReference>
<feature type="chain" id="PRO_5036204457" evidence="10">
    <location>
        <begin position="17"/>
        <end position="1582"/>
    </location>
</feature>
<feature type="domain" description="Laminin N-terminal" evidence="13">
    <location>
        <begin position="40"/>
        <end position="274"/>
    </location>
</feature>
<feature type="disulfide bond" evidence="8">
    <location>
        <begin position="893"/>
        <end position="902"/>
    </location>
</feature>
<dbReference type="FunFam" id="2.10.25.10:FF:000090">
    <property type="entry name" value="laminin subunit alpha"/>
    <property type="match status" value="1"/>
</dbReference>
<name>A0A7I8X188_BURXY</name>
<feature type="domain" description="Laminin EGF-like" evidence="11">
    <location>
        <begin position="969"/>
        <end position="1015"/>
    </location>
</feature>
<dbReference type="GO" id="GO:0009887">
    <property type="term" value="P:animal organ morphogenesis"/>
    <property type="evidence" value="ECO:0007669"/>
    <property type="project" value="TreeGrafter"/>
</dbReference>
<feature type="signal peptide" evidence="10">
    <location>
        <begin position="1"/>
        <end position="16"/>
    </location>
</feature>
<dbReference type="InterPro" id="IPR008211">
    <property type="entry name" value="Laminin_N"/>
</dbReference>
<feature type="domain" description="Laminin EGF-like" evidence="11">
    <location>
        <begin position="921"/>
        <end position="968"/>
    </location>
</feature>
<dbReference type="Pfam" id="PF00053">
    <property type="entry name" value="EGF_laminin"/>
    <property type="match status" value="10"/>
</dbReference>
<dbReference type="InterPro" id="IPR056863">
    <property type="entry name" value="LMN_ATRN_NET-like_EGF"/>
</dbReference>
<dbReference type="GO" id="GO:0040017">
    <property type="term" value="P:positive regulation of locomotion"/>
    <property type="evidence" value="ECO:0007669"/>
    <property type="project" value="UniProtKB-ARBA"/>
</dbReference>
<feature type="domain" description="Laminin EGF-like" evidence="11">
    <location>
        <begin position="390"/>
        <end position="436"/>
    </location>
</feature>
<dbReference type="InterPro" id="IPR002049">
    <property type="entry name" value="LE_dom"/>
</dbReference>
<accession>A0A7I8X188</accession>
<comment type="subcellular location">
    <subcellularLocation>
        <location evidence="1">Secreted</location>
    </subcellularLocation>
</comment>
<dbReference type="FunFam" id="2.10.25.10:FF:000242">
    <property type="entry name" value="Laminin subunit alpha 1"/>
    <property type="match status" value="1"/>
</dbReference>
<evidence type="ECO:0000256" key="4">
    <source>
        <dbReference type="ARBA" id="ARBA00022737"/>
    </source>
</evidence>
<feature type="coiled-coil region" evidence="9">
    <location>
        <begin position="1160"/>
        <end position="1232"/>
    </location>
</feature>
<dbReference type="Pfam" id="PF24973">
    <property type="entry name" value="EGF_LMN_ATRN"/>
    <property type="match status" value="1"/>
</dbReference>
<keyword evidence="2" id="KW-0964">Secreted</keyword>
<evidence type="ECO:0000256" key="7">
    <source>
        <dbReference type="ARBA" id="ARBA00023292"/>
    </source>
</evidence>
<keyword evidence="7 8" id="KW-0424">Laminin EGF-like domain</keyword>
<evidence type="ECO:0000313" key="14">
    <source>
        <dbReference type="EMBL" id="CAD5234467.1"/>
    </source>
</evidence>
<dbReference type="FunFam" id="2.10.25.10:FF:000051">
    <property type="entry name" value="Laminin subunit alpha 4"/>
    <property type="match status" value="1"/>
</dbReference>
<dbReference type="SUPFAM" id="SSF57196">
    <property type="entry name" value="EGF/Laminin"/>
    <property type="match status" value="9"/>
</dbReference>
<keyword evidence="9" id="KW-0175">Coiled coil</keyword>
<feature type="disulfide bond" evidence="8">
    <location>
        <begin position="942"/>
        <end position="951"/>
    </location>
</feature>
<feature type="disulfide bond" evidence="8">
    <location>
        <begin position="921"/>
        <end position="933"/>
    </location>
</feature>
<dbReference type="FunFam" id="2.10.25.10:FF:000580">
    <property type="entry name" value="Wing blister, isoform B"/>
    <property type="match status" value="1"/>
</dbReference>
<sequence>MDWPIFILFISSIISADPHVNCEDQNCLESNAPCYDDRNLPQRCLPDFHNIAHAKKPAVTNTCNNLPFCMQTRNPSVFLPRRCEICDQYQHAAQYMTDFNQPDHQTWWQSDTMLEGIQYPNSVNITFQLGKTYHITYIAVIFFNSRPESYAIYRKKHPANEWTPWHYFSGSCRSTFKLPDRAPVLPGKEAIPLCTSEFSDISPTSNNRVVFQPLDSRPSGENLEESEELQEWVTASEVMISLTRLNTYGDEIFGDSDVKRSYYYSISDIAIGGRCQCNGHARECVPSTGPGINKMVCKCEHNTAGVDCEECAPLFHDRPWRAATGNDANECLPCECNGLASSCFFDEKLYNETQHGGHCIDCRGFTTGPNCELCLPGHHRIPGRKHCSPCNCDENGSLDSECNANGECKCKDGVTGLKCNECKPGYEDFSPLGCKDCQCSNAGSFRNTPRCQQGQCICKTNVEGQRCDRCKPGFFNLDANNTAGCSPCFCHGHSSDCVSAPGFYRSIFWIELAEDNGWKVNNGIPHQDPESSIEFVEYQNGHDPIYFDVPKEILKNIKPYPGQKITFKFRKDSEHVPLSRRDVIITGNGFVFSVPLTAQNNPLPKMFDQQYEYKLEATYWNPRVPDIQFLSALTNLSSIKIRMTYAPRDRAYLSAFTLITASSVPSEPILPTNVVEQCRCPLEYTGMFCESCASGYTKEKNSENAVLRKCIKCECNGHSESCDAETGKCFCQHNTIGDNCNQCARGFYGDPVSGASDSCKSCECPDGGPCVIIGGQVYCTECREGHTGQRCDYCAEDYFGNPKKGIPCKKCVCNDNIDPNYIQQCDRTGKCLNCYYNTTGFDCEKCAPGFWGDATKDLKGDCQLCNCYTPGTRRPTTEYKLLECDQNDGQCNCQPNVVGLHCDRCEDGYFNLTSGNGCEQCDCELIGSVNQTCDVITGLCHCKPGVSGRRCDQCSPYHFGLNSDGCKSCDCDAFGSTSRQCNIHTGQCNCKENVTGRRCDQCSENRYNLQQGCLLCDDCYVLIQKRKDFLNDSILALEDSVNYIQMTPVKMDDAEFDEAIKNTEKELLELRFDLGQHTQNSFRKDLESVEEEIREAEGKVKQVLFAAENDQVSHDSIKRFNIEKEDADNLLMVGTDLISQLRGVLSSARENKNMNKNDRLQKKAQEVVHLNKEMDHKNQEITALAEKFVTTGINISKHVHQTVFGNNASQEIHDLEETLERTKDTMASLKGISEFTLEETEQILTESALILSKVESAKIPDVTDLLDDPASFYELNYDDNVKNAMKTLEDVKIESQSTNYTFFKAKKQHKKIKKTLKTIEKERDKALNARDSALQIQKTLEETLQILQDPEGLIPKQDYFHEIEKADGIKEQLIHFENTASTLETQLKKMEFEMIQIQNLHKKVGYETRDRINRTDQLSKNLDKFHVLLSERKKVLEDLENELKDHEQSVQQQTEQAAEELKKSRKLLRKAVKADKHIKSVDDSVEKGIKKMDSLIRLITSFEVTDEASLDELERALVEAENQVEALNINNIFKAEQNKILEKQRQNLRADIERLTRDLSHLRIIQDTLPFKCFNHVKIEQQ</sequence>
<gene>
    <name evidence="14" type="ORF">BXYJ_LOCUS14558</name>
</gene>
<proteinExistence type="predicted"/>
<dbReference type="FunFam" id="2.10.25.10:FF:000074">
    <property type="entry name" value="Laminin subunit alpha"/>
    <property type="match status" value="1"/>
</dbReference>
<feature type="disulfide bond" evidence="8">
    <location>
        <begin position="458"/>
        <end position="467"/>
    </location>
</feature>
<dbReference type="PANTHER" id="PTHR10574">
    <property type="entry name" value="NETRIN/LAMININ-RELATED"/>
    <property type="match status" value="1"/>
</dbReference>
<evidence type="ECO:0000256" key="8">
    <source>
        <dbReference type="PROSITE-ProRule" id="PRU00460"/>
    </source>
</evidence>
<evidence type="ECO:0000256" key="9">
    <source>
        <dbReference type="SAM" id="Coils"/>
    </source>
</evidence>
<dbReference type="SMR" id="A0A7I8X188"/>
<evidence type="ECO:0000256" key="3">
    <source>
        <dbReference type="ARBA" id="ARBA00022729"/>
    </source>
</evidence>
<feature type="domain" description="Laminin EGF-like" evidence="11">
    <location>
        <begin position="713"/>
        <end position="761"/>
    </location>
</feature>
<dbReference type="EMBL" id="CAJFCV020000006">
    <property type="protein sequence ID" value="CAG9130273.1"/>
    <property type="molecule type" value="Genomic_DNA"/>
</dbReference>
<dbReference type="Gene3D" id="2.60.120.260">
    <property type="entry name" value="Galactose-binding domain-like"/>
    <property type="match status" value="1"/>
</dbReference>
<feature type="disulfide bond" evidence="8">
    <location>
        <begin position="362"/>
        <end position="371"/>
    </location>
</feature>
<dbReference type="SMART" id="SM00180">
    <property type="entry name" value="EGF_Lam"/>
    <property type="match status" value="10"/>
</dbReference>
<evidence type="ECO:0000313" key="15">
    <source>
        <dbReference type="Proteomes" id="UP000659654"/>
    </source>
</evidence>
<feature type="domain" description="Laminin EGF-like" evidence="11">
    <location>
        <begin position="865"/>
        <end position="920"/>
    </location>
</feature>
<dbReference type="Gene3D" id="2.10.25.10">
    <property type="entry name" value="Laminin"/>
    <property type="match status" value="9"/>
</dbReference>
<keyword evidence="4" id="KW-0677">Repeat</keyword>
<dbReference type="InterPro" id="IPR000742">
    <property type="entry name" value="EGF"/>
</dbReference>
<dbReference type="FunFam" id="2.10.25.10:FF:000166">
    <property type="entry name" value="laminin subunit gamma-1"/>
    <property type="match status" value="1"/>
</dbReference>
<keyword evidence="6" id="KW-0325">Glycoprotein</keyword>
<dbReference type="SMART" id="SM00281">
    <property type="entry name" value="LamB"/>
    <property type="match status" value="1"/>
</dbReference>
<comment type="caution">
    <text evidence="8">Lacks conserved residue(s) required for the propagation of feature annotation.</text>
</comment>
<dbReference type="EMBL" id="CAJFDI010000006">
    <property type="protein sequence ID" value="CAD5234467.1"/>
    <property type="molecule type" value="Genomic_DNA"/>
</dbReference>
<feature type="disulfide bond" evidence="8">
    <location>
        <begin position="410"/>
        <end position="419"/>
    </location>
</feature>
<dbReference type="GO" id="GO:0005576">
    <property type="term" value="C:extracellular region"/>
    <property type="evidence" value="ECO:0007669"/>
    <property type="project" value="UniProtKB-SubCell"/>
</dbReference>
<evidence type="ECO:0000256" key="6">
    <source>
        <dbReference type="ARBA" id="ARBA00023180"/>
    </source>
</evidence>
<dbReference type="Proteomes" id="UP000582659">
    <property type="component" value="Unassembled WGS sequence"/>
</dbReference>
<dbReference type="GO" id="GO:0009888">
    <property type="term" value="P:tissue development"/>
    <property type="evidence" value="ECO:0007669"/>
    <property type="project" value="TreeGrafter"/>
</dbReference>
<dbReference type="PROSITE" id="PS51117">
    <property type="entry name" value="LAMININ_NTER"/>
    <property type="match status" value="1"/>
</dbReference>
<feature type="disulfide bond" evidence="8">
    <location>
        <begin position="971"/>
        <end position="988"/>
    </location>
</feature>
<dbReference type="Pfam" id="PF00052">
    <property type="entry name" value="Laminin_B"/>
    <property type="match status" value="1"/>
</dbReference>
<feature type="coiled-coil region" evidence="9">
    <location>
        <begin position="1429"/>
        <end position="1471"/>
    </location>
</feature>
<feature type="coiled-coil region" evidence="9">
    <location>
        <begin position="1503"/>
        <end position="1565"/>
    </location>
</feature>
<comment type="caution">
    <text evidence="14">The sequence shown here is derived from an EMBL/GenBank/DDBJ whole genome shotgun (WGS) entry which is preliminary data.</text>
</comment>
<dbReference type="PROSITE" id="PS01248">
    <property type="entry name" value="EGF_LAM_1"/>
    <property type="match status" value="4"/>
</dbReference>
<feature type="disulfide bond" evidence="8">
    <location>
        <begin position="439"/>
        <end position="456"/>
    </location>
</feature>
<feature type="coiled-coil region" evidence="9">
    <location>
        <begin position="1079"/>
        <end position="1106"/>
    </location>
</feature>